<protein>
    <recommendedName>
        <fullName evidence="1">Amine oxidase domain-containing protein</fullName>
    </recommendedName>
</protein>
<dbReference type="HOGENOM" id="CLU_004498_8_1_1"/>
<accession>A0A0C9T309</accession>
<sequence>MVDIELSRENVLSHDNLHIIDIPNEKTSDDPPASATNYSTVEAWYNEACGEVEDSPVSDPPAEVSGPPVGIVGAGCAGLYAGLILDSLDIKYEILEADSRVGGRVKTYRFSQKADEPNGTHDYYWYRSLTTCRCRFPETKQMDRLFKLFKYDKLNSNGISVEAKRIPYHFDTKDGNGIQYFNGNRKRMNAGYEKIYRDVIDPFARGLEDDLYNGGHAGWDRMLEFDSYSTRSYMSHVYRPSSELVDIGLPPGKPLPTHVVSWLETQSMTTGWYDRAFTDTVLGELSFGYSTDRSKPKPKFWCFDGGSEVLTNAMSDYLEKTHPGSILRSHRVAAITIKSPHSGSFSPLDVTYFANGNKTTRTYSHVIATPPTTVLRHAIDLSGAELTPTQSDALRRACTFTPATKIAMKFKSPWWTAGRDASGKPVVDREGNTINIIGGRSFTDRPIRVVVYPSYGLDNAGPAVLICSFVWTEDAARIGAMIGSGDPVVDEQLKELVLRDLSDLHNIELEVLQDQYIAMHGIDWGGNPSTMGAFALFGPGKFGSVYSSLTLPAARGRLHFAGEAISFRHGWIVGALDSTWRAIHEYLTVSHPDKLPEFLRKWGVNDDYNVASSVSIAPSPKKRSFDTSYVSFAPSIISQTPSRTESAKIRVKSQLKRLRTQLRYWHGSAQ</sequence>
<dbReference type="PANTHER" id="PTHR10742">
    <property type="entry name" value="FLAVIN MONOAMINE OXIDASE"/>
    <property type="match status" value="1"/>
</dbReference>
<dbReference type="EMBL" id="KN832575">
    <property type="protein sequence ID" value="KII83644.1"/>
    <property type="molecule type" value="Genomic_DNA"/>
</dbReference>
<evidence type="ECO:0000313" key="3">
    <source>
        <dbReference type="Proteomes" id="UP000053263"/>
    </source>
</evidence>
<gene>
    <name evidence="2" type="ORF">PLICRDRAFT_148036</name>
</gene>
<dbReference type="InterPro" id="IPR002937">
    <property type="entry name" value="Amino_oxidase"/>
</dbReference>
<evidence type="ECO:0000259" key="1">
    <source>
        <dbReference type="Pfam" id="PF01593"/>
    </source>
</evidence>
<dbReference type="Pfam" id="PF01593">
    <property type="entry name" value="Amino_oxidase"/>
    <property type="match status" value="1"/>
</dbReference>
<dbReference type="SUPFAM" id="SSF54373">
    <property type="entry name" value="FAD-linked reductases, C-terminal domain"/>
    <property type="match status" value="1"/>
</dbReference>
<dbReference type="GO" id="GO:0001716">
    <property type="term" value="F:L-amino-acid oxidase activity"/>
    <property type="evidence" value="ECO:0007669"/>
    <property type="project" value="TreeGrafter"/>
</dbReference>
<dbReference type="Gene3D" id="3.50.50.60">
    <property type="entry name" value="FAD/NAD(P)-binding domain"/>
    <property type="match status" value="1"/>
</dbReference>
<organism evidence="2 3">
    <name type="scientific">Plicaturopsis crispa FD-325 SS-3</name>
    <dbReference type="NCBI Taxonomy" id="944288"/>
    <lineage>
        <taxon>Eukaryota</taxon>
        <taxon>Fungi</taxon>
        <taxon>Dikarya</taxon>
        <taxon>Basidiomycota</taxon>
        <taxon>Agaricomycotina</taxon>
        <taxon>Agaricomycetes</taxon>
        <taxon>Agaricomycetidae</taxon>
        <taxon>Amylocorticiales</taxon>
        <taxon>Amylocorticiaceae</taxon>
        <taxon>Plicatura</taxon>
        <taxon>Plicaturopsis crispa</taxon>
    </lineage>
</organism>
<evidence type="ECO:0000313" key="2">
    <source>
        <dbReference type="EMBL" id="KII83644.1"/>
    </source>
</evidence>
<name>A0A0C9T309_PLICR</name>
<proteinExistence type="predicted"/>
<dbReference type="GO" id="GO:0009063">
    <property type="term" value="P:amino acid catabolic process"/>
    <property type="evidence" value="ECO:0007669"/>
    <property type="project" value="TreeGrafter"/>
</dbReference>
<reference evidence="2 3" key="1">
    <citation type="submission" date="2014-06" db="EMBL/GenBank/DDBJ databases">
        <title>Evolutionary Origins and Diversification of the Mycorrhizal Mutualists.</title>
        <authorList>
            <consortium name="DOE Joint Genome Institute"/>
            <consortium name="Mycorrhizal Genomics Consortium"/>
            <person name="Kohler A."/>
            <person name="Kuo A."/>
            <person name="Nagy L.G."/>
            <person name="Floudas D."/>
            <person name="Copeland A."/>
            <person name="Barry K.W."/>
            <person name="Cichocki N."/>
            <person name="Veneault-Fourrey C."/>
            <person name="LaButti K."/>
            <person name="Lindquist E.A."/>
            <person name="Lipzen A."/>
            <person name="Lundell T."/>
            <person name="Morin E."/>
            <person name="Murat C."/>
            <person name="Riley R."/>
            <person name="Ohm R."/>
            <person name="Sun H."/>
            <person name="Tunlid A."/>
            <person name="Henrissat B."/>
            <person name="Grigoriev I.V."/>
            <person name="Hibbett D.S."/>
            <person name="Martin F."/>
        </authorList>
    </citation>
    <scope>NUCLEOTIDE SEQUENCE [LARGE SCALE GENOMIC DNA]</scope>
    <source>
        <strain evidence="2 3">FD-325 SS-3</strain>
    </source>
</reference>
<dbReference type="InterPro" id="IPR050281">
    <property type="entry name" value="Flavin_monoamine_oxidase"/>
</dbReference>
<dbReference type="Proteomes" id="UP000053263">
    <property type="component" value="Unassembled WGS sequence"/>
</dbReference>
<feature type="domain" description="Amine oxidase" evidence="1">
    <location>
        <begin position="77"/>
        <end position="582"/>
    </location>
</feature>
<dbReference type="OrthoDB" id="7777654at2759"/>
<dbReference type="Gene3D" id="1.10.10.1620">
    <property type="match status" value="1"/>
</dbReference>
<keyword evidence="3" id="KW-1185">Reference proteome</keyword>
<dbReference type="SUPFAM" id="SSF51905">
    <property type="entry name" value="FAD/NAD(P)-binding domain"/>
    <property type="match status" value="1"/>
</dbReference>
<dbReference type="PANTHER" id="PTHR10742:SF342">
    <property type="entry name" value="AMINE OXIDASE"/>
    <property type="match status" value="1"/>
</dbReference>
<dbReference type="Gene3D" id="3.90.660.10">
    <property type="match status" value="1"/>
</dbReference>
<dbReference type="InterPro" id="IPR036188">
    <property type="entry name" value="FAD/NAD-bd_sf"/>
</dbReference>
<dbReference type="AlphaFoldDB" id="A0A0C9T309"/>